<dbReference type="CDD" id="cd05233">
    <property type="entry name" value="SDR_c"/>
    <property type="match status" value="1"/>
</dbReference>
<gene>
    <name evidence="3" type="ORF">R1CP_20245</name>
</gene>
<dbReference type="SUPFAM" id="SSF51735">
    <property type="entry name" value="NAD(P)-binding Rossmann-fold domains"/>
    <property type="match status" value="1"/>
</dbReference>
<dbReference type="Pfam" id="PF00106">
    <property type="entry name" value="adh_short"/>
    <property type="match status" value="1"/>
</dbReference>
<dbReference type="Gene3D" id="3.40.50.720">
    <property type="entry name" value="NAD(P)-binding Rossmann-like Domain"/>
    <property type="match status" value="1"/>
</dbReference>
<reference evidence="3 4" key="1">
    <citation type="submission" date="2014-07" db="EMBL/GenBank/DDBJ databases">
        <authorList>
            <person name="Zhang J.E."/>
            <person name="Yang H."/>
            <person name="Guo J."/>
            <person name="Deng Z."/>
            <person name="Luo H."/>
            <person name="Luo M."/>
            <person name="Zhao B."/>
        </authorList>
    </citation>
    <scope>NUCLEOTIDE SEQUENCE [LARGE SCALE GENOMIC DNA]</scope>
    <source>
        <strain evidence="3 4">1CP</strain>
    </source>
</reference>
<dbReference type="PANTHER" id="PTHR43943">
    <property type="entry name" value="DEHYDROGENASE/REDUCTASE (SDR FAMILY) MEMBER 4"/>
    <property type="match status" value="1"/>
</dbReference>
<organism evidence="3 4">
    <name type="scientific">Rhodococcus opacus</name>
    <name type="common">Nocardia opaca</name>
    <dbReference type="NCBI Taxonomy" id="37919"/>
    <lineage>
        <taxon>Bacteria</taxon>
        <taxon>Bacillati</taxon>
        <taxon>Actinomycetota</taxon>
        <taxon>Actinomycetes</taxon>
        <taxon>Mycobacteriales</taxon>
        <taxon>Nocardiaceae</taxon>
        <taxon>Rhodococcus</taxon>
    </lineage>
</organism>
<dbReference type="EMBL" id="CP009111">
    <property type="protein sequence ID" value="ANS28729.1"/>
    <property type="molecule type" value="Genomic_DNA"/>
</dbReference>
<evidence type="ECO:0000256" key="1">
    <source>
        <dbReference type="ARBA" id="ARBA00006484"/>
    </source>
</evidence>
<protein>
    <submittedName>
        <fullName evidence="3">Short-chain dehydrogenase/reductase SDR</fullName>
    </submittedName>
</protein>
<comment type="similarity">
    <text evidence="1 2">Belongs to the short-chain dehydrogenases/reductases (SDR) family.</text>
</comment>
<evidence type="ECO:0000313" key="3">
    <source>
        <dbReference type="EMBL" id="ANS28729.1"/>
    </source>
</evidence>
<sequence>MNGNQRAAIVTGGSAGIGLAIAEALADEGYNLTIVARDQSKLTEAATHLRGRGVEVLPVSGNLAHSADCEAAVASHVQQYGRTDVLINNAGLGLSGNIADMATPKLDLHLNLNLRSAYLLMQSCIPTLQVAGAEHGKALIVNVSSIFGKLPRAGVAAYSMTKAAMIALSQSAHGELSRLGIQVTALCPGLVETPGSSWMEKDPSAMLPPSDVAEAVRFLLRTSPRCSVPEITLTTPGPDVHYVDLPWT</sequence>
<name>A0A1B1K828_RHOOP</name>
<dbReference type="PRINTS" id="PR00081">
    <property type="entry name" value="GDHRDH"/>
</dbReference>
<dbReference type="PATRIC" id="fig|37919.13.peg.4241"/>
<dbReference type="PRINTS" id="PR00080">
    <property type="entry name" value="SDRFAMILY"/>
</dbReference>
<dbReference type="RefSeq" id="WP_065491393.1">
    <property type="nucleotide sequence ID" value="NZ_CP009111.1"/>
</dbReference>
<evidence type="ECO:0000256" key="2">
    <source>
        <dbReference type="RuleBase" id="RU000363"/>
    </source>
</evidence>
<dbReference type="PROSITE" id="PS00061">
    <property type="entry name" value="ADH_SHORT"/>
    <property type="match status" value="1"/>
</dbReference>
<proteinExistence type="inferred from homology"/>
<dbReference type="PANTHER" id="PTHR43943:SF2">
    <property type="entry name" value="DEHYDROGENASE_REDUCTASE 4"/>
    <property type="match status" value="1"/>
</dbReference>
<accession>A0A1B1K828</accession>
<dbReference type="Proteomes" id="UP000186108">
    <property type="component" value="Chromosome"/>
</dbReference>
<dbReference type="InterPro" id="IPR002347">
    <property type="entry name" value="SDR_fam"/>
</dbReference>
<evidence type="ECO:0000313" key="4">
    <source>
        <dbReference type="Proteomes" id="UP000186108"/>
    </source>
</evidence>
<dbReference type="InterPro" id="IPR020904">
    <property type="entry name" value="Sc_DH/Rdtase_CS"/>
</dbReference>
<dbReference type="AlphaFoldDB" id="A0A1B1K828"/>
<dbReference type="InterPro" id="IPR036291">
    <property type="entry name" value="NAD(P)-bd_dom_sf"/>
</dbReference>